<feature type="compositionally biased region" description="Basic and acidic residues" evidence="1">
    <location>
        <begin position="207"/>
        <end position="275"/>
    </location>
</feature>
<feature type="compositionally biased region" description="Basic and acidic residues" evidence="1">
    <location>
        <begin position="103"/>
        <end position="178"/>
    </location>
</feature>
<feature type="compositionally biased region" description="Polar residues" evidence="1">
    <location>
        <begin position="1"/>
        <end position="13"/>
    </location>
</feature>
<evidence type="ECO:0008006" key="4">
    <source>
        <dbReference type="Google" id="ProtNLM"/>
    </source>
</evidence>
<dbReference type="Proteomes" id="UP001454036">
    <property type="component" value="Unassembled WGS sequence"/>
</dbReference>
<dbReference type="PANTHER" id="PTHR22426:SF2">
    <property type="entry name" value="ARGININE_SERINE-RICH COILED-COIL PROTEIN 2"/>
    <property type="match status" value="1"/>
</dbReference>
<evidence type="ECO:0000256" key="1">
    <source>
        <dbReference type="SAM" id="MobiDB-lite"/>
    </source>
</evidence>
<name>A0AAV3QSS1_LITER</name>
<feature type="compositionally biased region" description="Basic and acidic residues" evidence="1">
    <location>
        <begin position="14"/>
        <end position="24"/>
    </location>
</feature>
<evidence type="ECO:0000313" key="3">
    <source>
        <dbReference type="Proteomes" id="UP001454036"/>
    </source>
</evidence>
<proteinExistence type="predicted"/>
<dbReference type="AlphaFoldDB" id="A0AAV3QSS1"/>
<feature type="compositionally biased region" description="Basic and acidic residues" evidence="1">
    <location>
        <begin position="59"/>
        <end position="93"/>
    </location>
</feature>
<feature type="region of interest" description="Disordered" evidence="1">
    <location>
        <begin position="1"/>
        <end position="311"/>
    </location>
</feature>
<reference evidence="2 3" key="1">
    <citation type="submission" date="2024-01" db="EMBL/GenBank/DDBJ databases">
        <title>The complete chloroplast genome sequence of Lithospermum erythrorhizon: insights into the phylogenetic relationship among Boraginaceae species and the maternal lineages of purple gromwells.</title>
        <authorList>
            <person name="Okada T."/>
            <person name="Watanabe K."/>
        </authorList>
    </citation>
    <scope>NUCLEOTIDE SEQUENCE [LARGE SCALE GENOMIC DNA]</scope>
</reference>
<protein>
    <recommendedName>
        <fullName evidence="4">Arginine/serine-rich coiled-coil protein 2</fullName>
    </recommendedName>
</protein>
<feature type="compositionally biased region" description="Low complexity" evidence="1">
    <location>
        <begin position="38"/>
        <end position="47"/>
    </location>
</feature>
<keyword evidence="3" id="KW-1185">Reference proteome</keyword>
<sequence>MESSLQASPGSDNGDSKAEFRKPAGDAANRKYRRRSPVNRSPSSSGDSPRRKRSFSPVSRRDSAKISDDRHRKEDRRELDRDYGRGSYARRDNQGSSRTSNNQHDDYERRDKYAEDIKRDSSKFSTRSDRDSRDRANSDYSKHETEHRSRDSSRDFDRYSRDKSDGPGYRNRDKDRDISYAGNQKYKDRDASDRVSSGRRHTSSSTEDVKDGDRYKHKEDRGVRDSRLDSRRRLDPEKYRREGSTKYDGQERYKDRVYGEPEEDTKGKKSPRVEGQDSPAKKPNLFSVDSVSGYTKDEKQPSSSNQNTEKAYVTDADIDAAKLAAVRAAELVNKNLVGTGYMSTEQKKKLLWGSKKSTAAEESAHRWDSTIFADREKQEKFNKLMSLRLLWCLWPIVGCEGRHQSREQARYQRCREGENSVGFREAVHCRAATKGWSHSWIRSLIHKESWISNLFFGKLYCSCISFSDLTFVIMMKIWCVCLLYTSKLRVIGSVWIGTFSYFFSQVPKISMLLVNFIQELKSRYTQILI</sequence>
<organism evidence="2 3">
    <name type="scientific">Lithospermum erythrorhizon</name>
    <name type="common">Purple gromwell</name>
    <name type="synonym">Lithospermum officinale var. erythrorhizon</name>
    <dbReference type="NCBI Taxonomy" id="34254"/>
    <lineage>
        <taxon>Eukaryota</taxon>
        <taxon>Viridiplantae</taxon>
        <taxon>Streptophyta</taxon>
        <taxon>Embryophyta</taxon>
        <taxon>Tracheophyta</taxon>
        <taxon>Spermatophyta</taxon>
        <taxon>Magnoliopsida</taxon>
        <taxon>eudicotyledons</taxon>
        <taxon>Gunneridae</taxon>
        <taxon>Pentapetalae</taxon>
        <taxon>asterids</taxon>
        <taxon>lamiids</taxon>
        <taxon>Boraginales</taxon>
        <taxon>Boraginaceae</taxon>
        <taxon>Boraginoideae</taxon>
        <taxon>Lithospermeae</taxon>
        <taxon>Lithospermum</taxon>
    </lineage>
</organism>
<dbReference type="PANTHER" id="PTHR22426">
    <property type="entry name" value="ARGININE_SERINE-RICH COILED-COIL PROTEIN 2"/>
    <property type="match status" value="1"/>
</dbReference>
<gene>
    <name evidence="2" type="ORF">LIER_40250</name>
</gene>
<dbReference type="EMBL" id="BAABME010022860">
    <property type="protein sequence ID" value="GAA0166764.1"/>
    <property type="molecule type" value="Genomic_DNA"/>
</dbReference>
<comment type="caution">
    <text evidence="2">The sequence shown here is derived from an EMBL/GenBank/DDBJ whole genome shotgun (WGS) entry which is preliminary data.</text>
</comment>
<accession>A0AAV3QSS1</accession>
<evidence type="ECO:0000313" key="2">
    <source>
        <dbReference type="EMBL" id="GAA0166764.1"/>
    </source>
</evidence>